<dbReference type="Gene3D" id="3.40.50.300">
    <property type="entry name" value="P-loop containing nucleotide triphosphate hydrolases"/>
    <property type="match status" value="1"/>
</dbReference>
<dbReference type="SUPFAM" id="SSF88633">
    <property type="entry name" value="Positive stranded ssRNA viruses"/>
    <property type="match status" value="3"/>
</dbReference>
<proteinExistence type="predicted"/>
<dbReference type="InterPro" id="IPR027417">
    <property type="entry name" value="P-loop_NTPase"/>
</dbReference>
<dbReference type="Pfam" id="PF00915">
    <property type="entry name" value="Calici_coat"/>
    <property type="match status" value="1"/>
</dbReference>
<dbReference type="SUPFAM" id="SSF56672">
    <property type="entry name" value="DNA/RNA polymerases"/>
    <property type="match status" value="1"/>
</dbReference>
<evidence type="ECO:0000256" key="11">
    <source>
        <dbReference type="ARBA" id="ARBA00022670"/>
    </source>
</evidence>
<evidence type="ECO:0000259" key="30">
    <source>
        <dbReference type="PROSITE" id="PS51218"/>
    </source>
</evidence>
<evidence type="ECO:0000256" key="19">
    <source>
        <dbReference type="ARBA" id="ARBA00022840"/>
    </source>
</evidence>
<keyword evidence="28" id="KW-0407">Ion channel</keyword>
<evidence type="ECO:0000256" key="17">
    <source>
        <dbReference type="ARBA" id="ARBA00022806"/>
    </source>
</evidence>
<evidence type="ECO:0000256" key="10">
    <source>
        <dbReference type="ARBA" id="ARBA00022581"/>
    </source>
</evidence>
<dbReference type="EMBL" id="KJ000696">
    <property type="protein sequence ID" value="AHV82114.1"/>
    <property type="molecule type" value="Genomic_RNA"/>
</dbReference>
<evidence type="ECO:0000256" key="21">
    <source>
        <dbReference type="ARBA" id="ARBA00022870"/>
    </source>
</evidence>
<dbReference type="InterPro" id="IPR044067">
    <property type="entry name" value="PCV_3C_PRO"/>
</dbReference>
<evidence type="ECO:0000256" key="2">
    <source>
        <dbReference type="ARBA" id="ARBA00004328"/>
    </source>
</evidence>
<evidence type="ECO:0000313" key="32">
    <source>
        <dbReference type="EMBL" id="AHV82114.1"/>
    </source>
</evidence>
<evidence type="ECO:0000256" key="23">
    <source>
        <dbReference type="ARBA" id="ARBA00023039"/>
    </source>
</evidence>
<evidence type="ECO:0000256" key="4">
    <source>
        <dbReference type="ARBA" id="ARBA00022448"/>
    </source>
</evidence>
<dbReference type="GO" id="GO:0046718">
    <property type="term" value="P:symbiont entry into host cell"/>
    <property type="evidence" value="ECO:0007669"/>
    <property type="project" value="UniProtKB-KW"/>
</dbReference>
<evidence type="ECO:0000256" key="28">
    <source>
        <dbReference type="ARBA" id="ARBA00023303"/>
    </source>
</evidence>
<evidence type="ECO:0000256" key="6">
    <source>
        <dbReference type="ARBA" id="ARBA00022488"/>
    </source>
</evidence>
<keyword evidence="25" id="KW-0472">Membrane</keyword>
<keyword evidence="27" id="KW-1160">Virus entry into host cell</keyword>
<feature type="domain" description="RdRp catalytic" evidence="29">
    <location>
        <begin position="2443"/>
        <end position="2558"/>
    </location>
</feature>
<dbReference type="GO" id="GO:0044162">
    <property type="term" value="C:host cell cytoplasmic vesicle membrane"/>
    <property type="evidence" value="ECO:0007669"/>
    <property type="project" value="UniProtKB-SubCell"/>
</dbReference>
<dbReference type="Proteomes" id="UP000160479">
    <property type="component" value="Segment"/>
</dbReference>
<keyword evidence="33" id="KW-1185">Reference proteome</keyword>
<evidence type="ECO:0000313" key="33">
    <source>
        <dbReference type="Proteomes" id="UP000160479"/>
    </source>
</evidence>
<evidence type="ECO:0000256" key="5">
    <source>
        <dbReference type="ARBA" id="ARBA00022484"/>
    </source>
</evidence>
<keyword evidence="15" id="KW-0378">Hydrolase</keyword>
<keyword evidence="20" id="KW-0946">Virion</keyword>
<keyword evidence="26" id="KW-1035">Host cytoplasm</keyword>
<dbReference type="Pfam" id="PF04548">
    <property type="entry name" value="AIG1"/>
    <property type="match status" value="1"/>
</dbReference>
<evidence type="ECO:0000256" key="8">
    <source>
        <dbReference type="ARBA" id="ARBA00022553"/>
    </source>
</evidence>
<dbReference type="GO" id="GO:0005524">
    <property type="term" value="F:ATP binding"/>
    <property type="evidence" value="ECO:0007669"/>
    <property type="project" value="UniProtKB-KW"/>
</dbReference>
<evidence type="ECO:0000256" key="20">
    <source>
        <dbReference type="ARBA" id="ARBA00022844"/>
    </source>
</evidence>
<dbReference type="GO" id="GO:0005525">
    <property type="term" value="F:GTP binding"/>
    <property type="evidence" value="ECO:0007669"/>
    <property type="project" value="InterPro"/>
</dbReference>
<dbReference type="CDD" id="cd23216">
    <property type="entry name" value="Aalivirus_RdRp"/>
    <property type="match status" value="1"/>
</dbReference>
<keyword evidence="7" id="KW-0191">Covalent protein-RNA linkage</keyword>
<dbReference type="GO" id="GO:0019028">
    <property type="term" value="C:viral capsid"/>
    <property type="evidence" value="ECO:0007669"/>
    <property type="project" value="UniProtKB-KW"/>
</dbReference>
<dbReference type="GO" id="GO:0004197">
    <property type="term" value="F:cysteine-type endopeptidase activity"/>
    <property type="evidence" value="ECO:0007669"/>
    <property type="project" value="InterPro"/>
</dbReference>
<reference evidence="32 33" key="1">
    <citation type="journal article" date="2014" name="J. Gen. Virol.">
        <title>Genetic characterization of a novel duck-origin picornavirus with six 2A proteins.</title>
        <authorList>
            <person name="Wang X."/>
            <person name="Liu N."/>
            <person name="Wang F."/>
            <person name="Ning K."/>
            <person name="Li Y."/>
            <person name="Zhang D."/>
        </authorList>
    </citation>
    <scope>NUCLEOTIDE SEQUENCE [LARGE SCALE GENOMIC DNA]</scope>
    <source>
        <strain evidence="32">GL/12</strain>
    </source>
</reference>
<keyword evidence="14" id="KW-0547">Nucleotide-binding</keyword>
<dbReference type="GO" id="GO:0005198">
    <property type="term" value="F:structural molecule activity"/>
    <property type="evidence" value="ECO:0007669"/>
    <property type="project" value="InterPro"/>
</dbReference>
<keyword evidence="6" id="KW-1036">Host cytoplasmic vesicle</keyword>
<evidence type="ECO:0000259" key="29">
    <source>
        <dbReference type="PROSITE" id="PS50507"/>
    </source>
</evidence>
<dbReference type="GO" id="GO:0006351">
    <property type="term" value="P:DNA-templated transcription"/>
    <property type="evidence" value="ECO:0007669"/>
    <property type="project" value="InterPro"/>
</dbReference>
<dbReference type="InterPro" id="IPR007094">
    <property type="entry name" value="RNA-dir_pol_PSvirus"/>
</dbReference>
<dbReference type="Gene3D" id="2.60.120.20">
    <property type="match status" value="2"/>
</dbReference>
<evidence type="ECO:0000256" key="13">
    <source>
        <dbReference type="ARBA" id="ARBA00022695"/>
    </source>
</evidence>
<dbReference type="KEGG" id="vg:18995700"/>
<dbReference type="GO" id="GO:0015267">
    <property type="term" value="F:channel activity"/>
    <property type="evidence" value="ECO:0007669"/>
    <property type="project" value="UniProtKB-KW"/>
</dbReference>
<keyword evidence="8" id="KW-0597">Phosphoprotein</keyword>
<dbReference type="InterPro" id="IPR043504">
    <property type="entry name" value="Peptidase_S1_PA_chymotrypsin"/>
</dbReference>
<dbReference type="GO" id="GO:0039694">
    <property type="term" value="P:viral RNA genome replication"/>
    <property type="evidence" value="ECO:0007669"/>
    <property type="project" value="InterPro"/>
</dbReference>
<dbReference type="SUPFAM" id="SSF52540">
    <property type="entry name" value="P-loop containing nucleoside triphosphate hydrolases"/>
    <property type="match status" value="2"/>
</dbReference>
<dbReference type="Pfam" id="PF00548">
    <property type="entry name" value="Peptidase_C3"/>
    <property type="match status" value="1"/>
</dbReference>
<feature type="domain" description="SF3 helicase" evidence="30">
    <location>
        <begin position="1709"/>
        <end position="1874"/>
    </location>
</feature>
<keyword evidence="11" id="KW-0645">Protease</keyword>
<dbReference type="GeneID" id="18995700"/>
<keyword evidence="21" id="KW-1043">Host membrane</keyword>
<keyword evidence="10" id="KW-0945">Host-virus interaction</keyword>
<feature type="domain" description="Peptidase C3" evidence="31">
    <location>
        <begin position="2041"/>
        <end position="2224"/>
    </location>
</feature>
<comment type="subcellular location">
    <subcellularLocation>
        <location evidence="1">Host cytoplasmic vesicle membrane</location>
        <topology evidence="1">Peripheral membrane protein</topology>
        <orientation evidence="1">Cytoplasmic side</orientation>
    </subcellularLocation>
    <subcellularLocation>
        <location evidence="2">Virion</location>
    </subcellularLocation>
</comment>
<keyword evidence="4" id="KW-0813">Transport</keyword>
<dbReference type="RefSeq" id="YP_009026377.1">
    <property type="nucleotide sequence ID" value="NC_023985.1"/>
</dbReference>
<dbReference type="InterPro" id="IPR001205">
    <property type="entry name" value="RNA-dir_pol_C"/>
</dbReference>
<dbReference type="InterPro" id="IPR000605">
    <property type="entry name" value="Helicase_SF3_ssDNA/RNA_vir"/>
</dbReference>
<dbReference type="Pfam" id="PF00680">
    <property type="entry name" value="RdRP_1"/>
    <property type="match status" value="1"/>
</dbReference>
<keyword evidence="16" id="KW-1161">Viral attachment to host cell</keyword>
<evidence type="ECO:0000256" key="18">
    <source>
        <dbReference type="ARBA" id="ARBA00022807"/>
    </source>
</evidence>
<dbReference type="Pfam" id="PF00910">
    <property type="entry name" value="RNA_helicase"/>
    <property type="match status" value="1"/>
</dbReference>
<evidence type="ECO:0000256" key="22">
    <source>
        <dbReference type="ARBA" id="ARBA00022953"/>
    </source>
</evidence>
<dbReference type="InterPro" id="IPR014759">
    <property type="entry name" value="Helicase_SF3_ssRNA_vir"/>
</dbReference>
<evidence type="ECO:0000256" key="3">
    <source>
        <dbReference type="ARBA" id="ARBA00020107"/>
    </source>
</evidence>
<evidence type="ECO:0000256" key="9">
    <source>
        <dbReference type="ARBA" id="ARBA00022561"/>
    </source>
</evidence>
<evidence type="ECO:0000256" key="16">
    <source>
        <dbReference type="ARBA" id="ARBA00022804"/>
    </source>
</evidence>
<dbReference type="SUPFAM" id="SSF50494">
    <property type="entry name" value="Trypsin-like serine proteases"/>
    <property type="match status" value="1"/>
</dbReference>
<dbReference type="InterPro" id="IPR029053">
    <property type="entry name" value="Viral_coat"/>
</dbReference>
<dbReference type="InterPro" id="IPR043502">
    <property type="entry name" value="DNA/RNA_pol_sf"/>
</dbReference>
<dbReference type="GO" id="GO:0019062">
    <property type="term" value="P:virion attachment to host cell"/>
    <property type="evidence" value="ECO:0007669"/>
    <property type="project" value="UniProtKB-KW"/>
</dbReference>
<keyword evidence="5" id="KW-0696">RNA-directed RNA polymerase</keyword>
<evidence type="ECO:0000256" key="12">
    <source>
        <dbReference type="ARBA" id="ARBA00022679"/>
    </source>
</evidence>
<keyword evidence="22" id="KW-0693">Viral RNA replication</keyword>
<dbReference type="GO" id="GO:0006508">
    <property type="term" value="P:proteolysis"/>
    <property type="evidence" value="ECO:0007669"/>
    <property type="project" value="UniProtKB-KW"/>
</dbReference>
<dbReference type="InterPro" id="IPR004005">
    <property type="entry name" value="Calicivirus_coat"/>
</dbReference>
<dbReference type="Pfam" id="PF00073">
    <property type="entry name" value="Rhv"/>
    <property type="match status" value="1"/>
</dbReference>
<keyword evidence="12" id="KW-0808">Transferase</keyword>
<keyword evidence="19" id="KW-0067">ATP-binding</keyword>
<evidence type="ECO:0000256" key="27">
    <source>
        <dbReference type="ARBA" id="ARBA00023296"/>
    </source>
</evidence>
<dbReference type="CDD" id="cd00205">
    <property type="entry name" value="rhv_like"/>
    <property type="match status" value="2"/>
</dbReference>
<keyword evidence="13" id="KW-0548">Nucleotidyltransferase</keyword>
<evidence type="ECO:0000256" key="7">
    <source>
        <dbReference type="ARBA" id="ARBA00022520"/>
    </source>
</evidence>
<dbReference type="GO" id="GO:0003723">
    <property type="term" value="F:RNA binding"/>
    <property type="evidence" value="ECO:0007669"/>
    <property type="project" value="InterPro"/>
</dbReference>
<dbReference type="GO" id="GO:0003968">
    <property type="term" value="F:RNA-directed RNA polymerase activity"/>
    <property type="evidence" value="ECO:0007669"/>
    <property type="project" value="UniProtKB-KW"/>
</dbReference>
<evidence type="ECO:0000259" key="31">
    <source>
        <dbReference type="PROSITE" id="PS51874"/>
    </source>
</evidence>
<evidence type="ECO:0000256" key="26">
    <source>
        <dbReference type="ARBA" id="ARBA00023200"/>
    </source>
</evidence>
<dbReference type="PROSITE" id="PS51874">
    <property type="entry name" value="PCV_3C_PRO"/>
    <property type="match status" value="1"/>
</dbReference>
<evidence type="ECO:0000256" key="24">
    <source>
        <dbReference type="ARBA" id="ARBA00023065"/>
    </source>
</evidence>
<keyword evidence="18" id="KW-0788">Thiol protease</keyword>
<dbReference type="PROSITE" id="PS50507">
    <property type="entry name" value="RDRP_SSRNA_POS"/>
    <property type="match status" value="1"/>
</dbReference>
<dbReference type="Gene3D" id="2.40.10.10">
    <property type="entry name" value="Trypsin-like serine proteases"/>
    <property type="match status" value="2"/>
</dbReference>
<sequence>MQMESIVSSATTLVKEVVPDVQKELSDIVSQTIQTGQEGIVQSDASQSSAILNQEPNNEQTMLLSTDHSTDDFLSCSMSVDTSEQNPEKMIMLKTIDWGTTVANNKILARLNVPEAFLVDNTCPAWGQSKFFRFIRCGYQFRVTLTAPMGTAGLLVLTYMPPGYGTYSNDTDFTIDANSLLALPHAMLDIRCANEAVLTVPYMNYRNYIDYTTTTGTEYTRDGGQVIVWVLSQLRVGSSAGIVGVSLYGQMLDMDLQCPRLWDNGKKHARRKAVVPPPKPPVNHHVVVNAGPGCANLANGLSMSHGESAALVGESTSVDHTSAGSNACYTDLTQVLRRWTVIGRLSWQASSGARVVINTLNVILNQGVMNIVCKNYDWFRGSIEVKAIVVGSEMTAGRLQMSYFPKMTNGQPTLEQCRNSLYVVSDVGCGPLKLTIPFVSNNWRMQTSTTIGRLVFHVVNKLTHNSTAPSQVDIVVMARIGTDFQLTSPTRSTLLLSQGAGDDDEQPVYFVNYEIEKIPIQSESHTLVCNVFSRSYYYKALTVGANTVEDELLEVPMKGVLSMLRCFAYWSGELVLTVQNEGDDFMAVAHSYGDYTPADYEGLVAMGAIIIPPKTIKTVNVPFYSGTPLRVLRPGAMGAAQPAFGRLFMWSLNGTSGHLYISLRKPQLFGLVPVPTTRNSLLLTSEGATNSSLLKLAGDVEENPGPLQIEGKPYRVIQKGPNRREIWSTFTHNNLKVKSRVIETKGTLRIRRTTVQTCFNTRDLSCKPVSVMFRIENETPFGFDCQTMYDFITEQHRYVHYTIKKPFREPVTTSFEMPYDDPEWDRLLQAGDIEQNPGPDRVEEMRPYGKKITFSQRQGRFLAKHYIRQYEFNVVKREDILLTYYDVEGYWPETPEATVHVYRTFLQHVIIENFLYELPVRPRGTKRFRIIVERDGVEQTYMTGPYDALLQVYNALPTALKEIIPIPARPDPQWNNLQQAGDVEMNPGPEFRKADTQMTVDKKVTCFSTTVNKVTIQQEGFEVSKTVLLKKNTWFSRSHVETKVVYFKGHLSSMNVVDSSWTPFETKETRVCWVPQAGEPYVTTVVSRSGWFWRSEHFNQTGGWVPDLTQCGDVESNPGPWDPERKHFCVVGPGGVGKSHVANLLTQTGMKLFKEACSPGPVTKEQETREFAKRIITDTPCFSDIGQETKPKALDMYDCFVYVHQPGRFQKIEEKYEQELLKVFPNFWAHTVVVINFRGQEDEKAEQMQRYMEHTIYQKLFHKSQGRVLMIDNIDKIDELINFPPYHQHFAQLVYQNRGMYKHYGVKVGETVYHLNTSDIIESSLKGVARVQESEYSARWKPVDEVAYINGYNLFSSGAVEVEFNIDDNCDSWSRKMIGSNSPTQGARLKWCLSVAAAMAFISSMDMVSNESPGMFQRIITSISSHFYGNLENIVIRTVIRTVCRIVCYLILYCHSPNLLTTGVLVALIAMDMTSINVDPKIKAACESLANGEFAEFCSSIVDLTDEPEYVELRNSIPRFNMHARSLNQLQRDEIDRQYEAGMGSIPCKHPLHQDGCPCIKCLPPRFHVETDKCECRFCVEKFGYLRERNDDGTRKVKNQGPAKGFNEWTTAAKNIQWWVEGVMKCLKWIKEKLFPPNMDKILRELEIKSSEIATVMACADEHICKCRTDKVYVLDPKTRQRQQILVDKLSNLLSEELPSQLNHYTSKLNALMNRIQGLNLEPPLNYTHRPEPLGIWIQGEPGSGKSFLANFIVKSACERYGWSAYSQPIGSDHMDGYTDQEVHVFDDLGQNRDEEDMALMCNLISSVPFIVPKADLTSKGTTYNGRIVIVTTNKTDFTSLKLADAGALQRRFPIVLNVKPRQEYERVDSHQRVRFNAVNATMDGSLTRGECWDRNVGAPKGLTTYADCWVPLKPDIMLKEIFEELESRDAVNKFMNQGPTLVLDSDEVDEFDKFFPDPPIQKVSKIKKFIHEMVAGVKGFVERHRTWFVAAGALGTVLSLISFLIPIIRKIRGKTENDDESFYGGKMCPTKIKNYQVQMTNQGPVNMKPILKSLVNLQDRDGYRATGLAIGNKTVVTYGHDRFNTLVHLKEEQLDHQLGEPTAIRINGEKMDLVQYEVDCPFQFKSSNHRIYDGDYNGDGYLVWKEGNTYSYLPVSNIHATNEITTTDGTTTANTYTYIAKTWKGSCGSVLVGIVDGNPKILGIHIAGNKTLGCAARLFPMFNQGKVVHVEKTGIQYHQPRQTAYEPSPVNTGHSTVGPAVLSKNDKRLEVEVEDVTKNAAAKYIGNVFDPPVPIFSLAKAVVIDKIRRVVKPSKCMTYDEAISVTELPIDWQTSPGLKYKGRTKADLVQDPKFKEDVKEILAGKPTFFTTYLKDELRPIEKIASGNTRAIEAANFDHVVAWRQVMGNIVKQLFSDHDRVTGFAPGMNPYTHFDSLMDQVKWNVLALDFKKFDGSLSPQVMEEAVDILASFHDMPQMVKDIHKHTIYSTNVVSDETWFVEGGMCSGSPCTTVLNTICNLLVNTTILLSEGIQPDNFYIAAYGDDTIISVDGLSSSLPDPKVMQQKYKEWFGMTVTSADKGSEITWDTRNHVQFLKRRPGFFPGTQKVVGVLDLESMMEHIAWTKGSFQDQLNSFYQELVLHGEQVYMTVRQTLKSRAPQYNHPTFLAAYNIMKPIVMVY</sequence>
<accession>X4YD30</accession>
<keyword evidence="17" id="KW-0347">Helicase</keyword>
<dbReference type="InterPro" id="IPR009003">
    <property type="entry name" value="Peptidase_S1_PA"/>
</dbReference>
<evidence type="ECO:0000256" key="1">
    <source>
        <dbReference type="ARBA" id="ARBA00004295"/>
    </source>
</evidence>
<keyword evidence="24" id="KW-0406">Ion transport</keyword>
<evidence type="ECO:0000256" key="25">
    <source>
        <dbReference type="ARBA" id="ARBA00023136"/>
    </source>
</evidence>
<dbReference type="Gene3D" id="3.30.70.270">
    <property type="match status" value="1"/>
</dbReference>
<dbReference type="InterPro" id="IPR001676">
    <property type="entry name" value="Picornavirus_capsid"/>
</dbReference>
<organism evidence="32 33">
    <name type="scientific">aalivirus A1</name>
    <dbReference type="NCBI Taxonomy" id="1482734"/>
    <lineage>
        <taxon>Viruses</taxon>
        <taxon>Riboviria</taxon>
        <taxon>Orthornavirae</taxon>
        <taxon>Pisuviricota</taxon>
        <taxon>Pisoniviricetes</taxon>
        <taxon>Picornavirales</taxon>
        <taxon>Picornaviridae</taxon>
        <taxon>Paavivirinae</taxon>
        <taxon>Aalivirus</taxon>
        <taxon>Aalivirus apekidu</taxon>
    </lineage>
</organism>
<dbReference type="InterPro" id="IPR043128">
    <property type="entry name" value="Rev_trsase/Diguanyl_cyclase"/>
</dbReference>
<keyword evidence="9" id="KW-0167">Capsid protein</keyword>
<keyword evidence="23" id="KW-1182">Viral ion channel</keyword>
<dbReference type="GO" id="GO:0034220">
    <property type="term" value="P:monoatomic ion transmembrane transport"/>
    <property type="evidence" value="ECO:0007669"/>
    <property type="project" value="UniProtKB-KW"/>
</dbReference>
<dbReference type="InterPro" id="IPR006703">
    <property type="entry name" value="G_AIG1"/>
</dbReference>
<protein>
    <recommendedName>
        <fullName evidence="3">Genome polyprotein</fullName>
    </recommendedName>
</protein>
<dbReference type="InterPro" id="IPR033703">
    <property type="entry name" value="Rhv-like"/>
</dbReference>
<evidence type="ECO:0000256" key="15">
    <source>
        <dbReference type="ARBA" id="ARBA00022801"/>
    </source>
</evidence>
<dbReference type="InterPro" id="IPR000199">
    <property type="entry name" value="Peptidase_C3A/C3B_picornavir"/>
</dbReference>
<name>X4YD30_9PICO</name>
<dbReference type="PROSITE" id="PS51218">
    <property type="entry name" value="SF3_HELICASE_2"/>
    <property type="match status" value="1"/>
</dbReference>
<evidence type="ECO:0000256" key="14">
    <source>
        <dbReference type="ARBA" id="ARBA00022741"/>
    </source>
</evidence>
<dbReference type="GO" id="GO:0003724">
    <property type="term" value="F:RNA helicase activity"/>
    <property type="evidence" value="ECO:0007669"/>
    <property type="project" value="InterPro"/>
</dbReference>